<gene>
    <name evidence="3" type="ORF">UFOPK2656_02797</name>
    <name evidence="4" type="ORF">UFOPK3099_00357</name>
    <name evidence="5" type="ORF">UFOPK3267_02008</name>
    <name evidence="6" type="ORF">UFOPK3651_02386</name>
    <name evidence="7" type="ORF">UFOPK3931_00992</name>
    <name evidence="2" type="ORF">UFOPK4189_02904</name>
</gene>
<evidence type="ECO:0000313" key="2">
    <source>
        <dbReference type="EMBL" id="CAB4365149.1"/>
    </source>
</evidence>
<evidence type="ECO:0000259" key="1">
    <source>
        <dbReference type="PROSITE" id="PS50042"/>
    </source>
</evidence>
<dbReference type="InterPro" id="IPR018490">
    <property type="entry name" value="cNMP-bd_dom_sf"/>
</dbReference>
<evidence type="ECO:0000313" key="7">
    <source>
        <dbReference type="EMBL" id="CAB4983977.1"/>
    </source>
</evidence>
<dbReference type="AlphaFoldDB" id="A0A6J6A9Q8"/>
<dbReference type="SUPFAM" id="SSF51206">
    <property type="entry name" value="cAMP-binding domain-like"/>
    <property type="match status" value="1"/>
</dbReference>
<dbReference type="Gene3D" id="2.60.120.10">
    <property type="entry name" value="Jelly Rolls"/>
    <property type="match status" value="1"/>
</dbReference>
<dbReference type="EMBL" id="CAFBOL010000018">
    <property type="protein sequence ID" value="CAB4983977.1"/>
    <property type="molecule type" value="Genomic_DNA"/>
</dbReference>
<name>A0A6J6A9Q8_9ZZZZ</name>
<evidence type="ECO:0000313" key="5">
    <source>
        <dbReference type="EMBL" id="CAB4852302.1"/>
    </source>
</evidence>
<evidence type="ECO:0000313" key="6">
    <source>
        <dbReference type="EMBL" id="CAB4943932.1"/>
    </source>
</evidence>
<organism evidence="2">
    <name type="scientific">freshwater metagenome</name>
    <dbReference type="NCBI Taxonomy" id="449393"/>
    <lineage>
        <taxon>unclassified sequences</taxon>
        <taxon>metagenomes</taxon>
        <taxon>ecological metagenomes</taxon>
    </lineage>
</organism>
<proteinExistence type="predicted"/>
<dbReference type="EMBL" id="CAFAAV010000016">
    <property type="protein sequence ID" value="CAB4804970.1"/>
    <property type="molecule type" value="Genomic_DNA"/>
</dbReference>
<dbReference type="EMBL" id="CAEZYF010000023">
    <property type="protein sequence ID" value="CAB4739600.1"/>
    <property type="molecule type" value="Genomic_DNA"/>
</dbReference>
<dbReference type="Pfam" id="PF00027">
    <property type="entry name" value="cNMP_binding"/>
    <property type="match status" value="1"/>
</dbReference>
<sequence length="135" mass="14831">MNRHDDELLQIPLFKGFTKHDLEHIHAVSTTLKVKKGDVLMEEGSTGHDMVVVLDGALEVSHKGQHVADIQQGGFAGELALLCHRPRNSRVAAKLDSTILHIDGRGFMVLLEDVPHLAVKMLPIVAARVNPSLEH</sequence>
<dbReference type="EMBL" id="CAFBMT010000015">
    <property type="protein sequence ID" value="CAB4943932.1"/>
    <property type="molecule type" value="Genomic_DNA"/>
</dbReference>
<dbReference type="EMBL" id="CAFBIY010000122">
    <property type="protein sequence ID" value="CAB4852302.1"/>
    <property type="molecule type" value="Genomic_DNA"/>
</dbReference>
<dbReference type="InterPro" id="IPR014710">
    <property type="entry name" value="RmlC-like_jellyroll"/>
</dbReference>
<dbReference type="CDD" id="cd00038">
    <property type="entry name" value="CAP_ED"/>
    <property type="match status" value="1"/>
</dbReference>
<dbReference type="EMBL" id="CAESGF010000025">
    <property type="protein sequence ID" value="CAB4365149.1"/>
    <property type="molecule type" value="Genomic_DNA"/>
</dbReference>
<dbReference type="SMART" id="SM00100">
    <property type="entry name" value="cNMP"/>
    <property type="match status" value="1"/>
</dbReference>
<evidence type="ECO:0000313" key="3">
    <source>
        <dbReference type="EMBL" id="CAB4739600.1"/>
    </source>
</evidence>
<reference evidence="2" key="1">
    <citation type="submission" date="2020-05" db="EMBL/GenBank/DDBJ databases">
        <authorList>
            <person name="Chiriac C."/>
            <person name="Salcher M."/>
            <person name="Ghai R."/>
            <person name="Kavagutti S V."/>
        </authorList>
    </citation>
    <scope>NUCLEOTIDE SEQUENCE</scope>
</reference>
<feature type="domain" description="Cyclic nucleotide-binding" evidence="1">
    <location>
        <begin position="13"/>
        <end position="111"/>
    </location>
</feature>
<dbReference type="PROSITE" id="PS50042">
    <property type="entry name" value="CNMP_BINDING_3"/>
    <property type="match status" value="1"/>
</dbReference>
<protein>
    <submittedName>
        <fullName evidence="2">Unannotated protein</fullName>
    </submittedName>
</protein>
<evidence type="ECO:0000313" key="4">
    <source>
        <dbReference type="EMBL" id="CAB4804970.1"/>
    </source>
</evidence>
<accession>A0A6J6A9Q8</accession>
<dbReference type="InterPro" id="IPR000595">
    <property type="entry name" value="cNMP-bd_dom"/>
</dbReference>